<dbReference type="InterPro" id="IPR000847">
    <property type="entry name" value="LysR_HTH_N"/>
</dbReference>
<evidence type="ECO:0000256" key="4">
    <source>
        <dbReference type="ARBA" id="ARBA00023163"/>
    </source>
</evidence>
<sequence length="317" mass="34775">MGRLSAKSRVYKDTTAQQLRSFHETARLGSFSAAAKSLGLANPTVWQQVRALELDFGERLLEPRGRGCHLTEAGRLLADLIGPLVSGAATLKRRFSEARASLAPRLVLAASPRILAEDLPECAADFHQSQPDVQLALKELWDDQILAVVEAGEADVGLLHDRGPDLVRLNPWLEFQPVYEVDITLVTPVDHPLARRRNVRPADLRDYPLLNGLRGIPDLSVTAVLDKAGVSLSEPKLVEAIFTTTVCQYVRMGFGIGLIFSSSLSAPHPGLHHCVMNRHFGGTVVYQVRRKGAPPFQSAIAFMDVVKDRLKRATKNA</sequence>
<dbReference type="GO" id="GO:0032993">
    <property type="term" value="C:protein-DNA complex"/>
    <property type="evidence" value="ECO:0007669"/>
    <property type="project" value="TreeGrafter"/>
</dbReference>
<accession>A0AAU7CAW5</accession>
<dbReference type="EMBL" id="CP155447">
    <property type="protein sequence ID" value="XBH02154.1"/>
    <property type="molecule type" value="Genomic_DNA"/>
</dbReference>
<organism evidence="6">
    <name type="scientific">Singulisphaera sp. Ch08</name>
    <dbReference type="NCBI Taxonomy" id="3120278"/>
    <lineage>
        <taxon>Bacteria</taxon>
        <taxon>Pseudomonadati</taxon>
        <taxon>Planctomycetota</taxon>
        <taxon>Planctomycetia</taxon>
        <taxon>Isosphaerales</taxon>
        <taxon>Isosphaeraceae</taxon>
        <taxon>Singulisphaera</taxon>
    </lineage>
</organism>
<dbReference type="PROSITE" id="PS50931">
    <property type="entry name" value="HTH_LYSR"/>
    <property type="match status" value="1"/>
</dbReference>
<dbReference type="InterPro" id="IPR005119">
    <property type="entry name" value="LysR_subst-bd"/>
</dbReference>
<evidence type="ECO:0000256" key="1">
    <source>
        <dbReference type="ARBA" id="ARBA00009437"/>
    </source>
</evidence>
<dbReference type="InterPro" id="IPR036390">
    <property type="entry name" value="WH_DNA-bd_sf"/>
</dbReference>
<gene>
    <name evidence="6" type="ORF">V5E97_28025</name>
</gene>
<dbReference type="InterPro" id="IPR036388">
    <property type="entry name" value="WH-like_DNA-bd_sf"/>
</dbReference>
<dbReference type="RefSeq" id="WP_406694896.1">
    <property type="nucleotide sequence ID" value="NZ_CP155447.1"/>
</dbReference>
<proteinExistence type="inferred from homology"/>
<evidence type="ECO:0000259" key="5">
    <source>
        <dbReference type="PROSITE" id="PS50931"/>
    </source>
</evidence>
<dbReference type="Pfam" id="PF00126">
    <property type="entry name" value="HTH_1"/>
    <property type="match status" value="1"/>
</dbReference>
<dbReference type="SUPFAM" id="SSF53850">
    <property type="entry name" value="Periplasmic binding protein-like II"/>
    <property type="match status" value="1"/>
</dbReference>
<name>A0AAU7CAW5_9BACT</name>
<dbReference type="Gene3D" id="3.40.190.290">
    <property type="match status" value="1"/>
</dbReference>
<dbReference type="GO" id="GO:0003700">
    <property type="term" value="F:DNA-binding transcription factor activity"/>
    <property type="evidence" value="ECO:0007669"/>
    <property type="project" value="InterPro"/>
</dbReference>
<keyword evidence="2" id="KW-0805">Transcription regulation</keyword>
<dbReference type="PANTHER" id="PTHR30346">
    <property type="entry name" value="TRANSCRIPTIONAL DUAL REGULATOR HCAR-RELATED"/>
    <property type="match status" value="1"/>
</dbReference>
<comment type="similarity">
    <text evidence="1">Belongs to the LysR transcriptional regulatory family.</text>
</comment>
<dbReference type="Gene3D" id="1.10.10.10">
    <property type="entry name" value="Winged helix-like DNA-binding domain superfamily/Winged helix DNA-binding domain"/>
    <property type="match status" value="1"/>
</dbReference>
<evidence type="ECO:0000313" key="6">
    <source>
        <dbReference type="EMBL" id="XBH02154.1"/>
    </source>
</evidence>
<keyword evidence="3" id="KW-0238">DNA-binding</keyword>
<dbReference type="SUPFAM" id="SSF46785">
    <property type="entry name" value="Winged helix' DNA-binding domain"/>
    <property type="match status" value="1"/>
</dbReference>
<dbReference type="PANTHER" id="PTHR30346:SF28">
    <property type="entry name" value="HTH-TYPE TRANSCRIPTIONAL REGULATOR CYNR"/>
    <property type="match status" value="1"/>
</dbReference>
<evidence type="ECO:0000256" key="2">
    <source>
        <dbReference type="ARBA" id="ARBA00023015"/>
    </source>
</evidence>
<dbReference type="GO" id="GO:0003677">
    <property type="term" value="F:DNA binding"/>
    <property type="evidence" value="ECO:0007669"/>
    <property type="project" value="UniProtKB-KW"/>
</dbReference>
<protein>
    <submittedName>
        <fullName evidence="6">LysR family transcriptional regulator</fullName>
    </submittedName>
</protein>
<dbReference type="CDD" id="cd05466">
    <property type="entry name" value="PBP2_LTTR_substrate"/>
    <property type="match status" value="1"/>
</dbReference>
<reference evidence="6" key="1">
    <citation type="submission" date="2024-05" db="EMBL/GenBank/DDBJ databases">
        <title>Planctomycetes of the genus Singulisphaera possess chitinolytic capabilities.</title>
        <authorList>
            <person name="Ivanova A."/>
        </authorList>
    </citation>
    <scope>NUCLEOTIDE SEQUENCE</scope>
    <source>
        <strain evidence="6">Ch08T</strain>
    </source>
</reference>
<dbReference type="Pfam" id="PF03466">
    <property type="entry name" value="LysR_substrate"/>
    <property type="match status" value="1"/>
</dbReference>
<dbReference type="AlphaFoldDB" id="A0AAU7CAW5"/>
<feature type="domain" description="HTH lysR-type" evidence="5">
    <location>
        <begin position="14"/>
        <end position="71"/>
    </location>
</feature>
<keyword evidence="4" id="KW-0804">Transcription</keyword>
<evidence type="ECO:0000256" key="3">
    <source>
        <dbReference type="ARBA" id="ARBA00023125"/>
    </source>
</evidence>